<organism evidence="2 3">
    <name type="scientific">Rhododendron simsii</name>
    <name type="common">Sims's rhododendron</name>
    <dbReference type="NCBI Taxonomy" id="118357"/>
    <lineage>
        <taxon>Eukaryota</taxon>
        <taxon>Viridiplantae</taxon>
        <taxon>Streptophyta</taxon>
        <taxon>Embryophyta</taxon>
        <taxon>Tracheophyta</taxon>
        <taxon>Spermatophyta</taxon>
        <taxon>Magnoliopsida</taxon>
        <taxon>eudicotyledons</taxon>
        <taxon>Gunneridae</taxon>
        <taxon>Pentapetalae</taxon>
        <taxon>asterids</taxon>
        <taxon>Ericales</taxon>
        <taxon>Ericaceae</taxon>
        <taxon>Ericoideae</taxon>
        <taxon>Rhodoreae</taxon>
        <taxon>Rhododendron</taxon>
    </lineage>
</organism>
<sequence length="209" mass="23183">MDYQAPDPTVAKLEMPGKSAGVEIWGSFNGVLLVDIDEELCLWNPSIRIYQRISRPSCTRSWITYALGYDSINDDFKVVGAVPATRDGLSRPPYTSDGPSTVHVFSSKLSSWKSIGDFDYPCSLYGPGIVVNGAPHWFWHGITDIDDGEVVMRFKLEASAKLAIYNPKQKTYKRIVMPQDLEGFDVSLYVESLVSPHGCKRAVLEGTAN</sequence>
<dbReference type="Pfam" id="PF08268">
    <property type="entry name" value="FBA_3"/>
    <property type="match status" value="1"/>
</dbReference>
<dbReference type="InterPro" id="IPR017451">
    <property type="entry name" value="F-box-assoc_interact_dom"/>
</dbReference>
<dbReference type="EMBL" id="WJXA01000004">
    <property type="protein sequence ID" value="KAF7145599.1"/>
    <property type="molecule type" value="Genomic_DNA"/>
</dbReference>
<comment type="caution">
    <text evidence="2">The sequence shown here is derived from an EMBL/GenBank/DDBJ whole genome shotgun (WGS) entry which is preliminary data.</text>
</comment>
<evidence type="ECO:0000313" key="3">
    <source>
        <dbReference type="Proteomes" id="UP000626092"/>
    </source>
</evidence>
<feature type="domain" description="F-box associated beta-propeller type 3" evidence="1">
    <location>
        <begin position="12"/>
        <end position="159"/>
    </location>
</feature>
<dbReference type="PANTHER" id="PTHR31672">
    <property type="entry name" value="BNACNNG10540D PROTEIN"/>
    <property type="match status" value="1"/>
</dbReference>
<dbReference type="InterPro" id="IPR013187">
    <property type="entry name" value="F-box-assoc_dom_typ3"/>
</dbReference>
<accession>A0A834LMY2</accession>
<evidence type="ECO:0000313" key="2">
    <source>
        <dbReference type="EMBL" id="KAF7145599.1"/>
    </source>
</evidence>
<keyword evidence="3" id="KW-1185">Reference proteome</keyword>
<dbReference type="Proteomes" id="UP000626092">
    <property type="component" value="Unassembled WGS sequence"/>
</dbReference>
<name>A0A834LMY2_RHOSS</name>
<proteinExistence type="predicted"/>
<dbReference type="InterPro" id="IPR050796">
    <property type="entry name" value="SCF_F-box_component"/>
</dbReference>
<evidence type="ECO:0000259" key="1">
    <source>
        <dbReference type="Pfam" id="PF08268"/>
    </source>
</evidence>
<gene>
    <name evidence="2" type="ORF">RHSIM_Rhsim04G0211100</name>
</gene>
<reference evidence="2" key="1">
    <citation type="submission" date="2019-11" db="EMBL/GenBank/DDBJ databases">
        <authorList>
            <person name="Liu Y."/>
            <person name="Hou J."/>
            <person name="Li T.-Q."/>
            <person name="Guan C.-H."/>
            <person name="Wu X."/>
            <person name="Wu H.-Z."/>
            <person name="Ling F."/>
            <person name="Zhang R."/>
            <person name="Shi X.-G."/>
            <person name="Ren J.-P."/>
            <person name="Chen E.-F."/>
            <person name="Sun J.-M."/>
        </authorList>
    </citation>
    <scope>NUCLEOTIDE SEQUENCE</scope>
    <source>
        <strain evidence="2">Adult_tree_wgs_1</strain>
        <tissue evidence="2">Leaves</tissue>
    </source>
</reference>
<dbReference type="NCBIfam" id="TIGR01640">
    <property type="entry name" value="F_box_assoc_1"/>
    <property type="match status" value="1"/>
</dbReference>
<dbReference type="OrthoDB" id="591557at2759"/>
<dbReference type="AlphaFoldDB" id="A0A834LMY2"/>
<dbReference type="PANTHER" id="PTHR31672:SF13">
    <property type="entry name" value="F-BOX PROTEIN CPR30-LIKE"/>
    <property type="match status" value="1"/>
</dbReference>
<protein>
    <recommendedName>
        <fullName evidence="1">F-box associated beta-propeller type 3 domain-containing protein</fullName>
    </recommendedName>
</protein>